<name>A0A1J7ID84_9PEZI</name>
<gene>
    <name evidence="5" type="ORF">CONLIGDRAFT_583325</name>
</gene>
<dbReference type="Proteomes" id="UP000182658">
    <property type="component" value="Unassembled WGS sequence"/>
</dbReference>
<dbReference type="InterPro" id="IPR013830">
    <property type="entry name" value="SGNH_hydro"/>
</dbReference>
<dbReference type="InParanoid" id="A0A1J7ID84"/>
<evidence type="ECO:0000259" key="4">
    <source>
        <dbReference type="Pfam" id="PF13472"/>
    </source>
</evidence>
<evidence type="ECO:0000256" key="1">
    <source>
        <dbReference type="ARBA" id="ARBA00008668"/>
    </source>
</evidence>
<comment type="similarity">
    <text evidence="1">Belongs to the 'GDSL' lipolytic enzyme family.</text>
</comment>
<feature type="signal peptide" evidence="3">
    <location>
        <begin position="1"/>
        <end position="15"/>
    </location>
</feature>
<organism evidence="5 6">
    <name type="scientific">Coniochaeta ligniaria NRRL 30616</name>
    <dbReference type="NCBI Taxonomy" id="1408157"/>
    <lineage>
        <taxon>Eukaryota</taxon>
        <taxon>Fungi</taxon>
        <taxon>Dikarya</taxon>
        <taxon>Ascomycota</taxon>
        <taxon>Pezizomycotina</taxon>
        <taxon>Sordariomycetes</taxon>
        <taxon>Sordariomycetidae</taxon>
        <taxon>Coniochaetales</taxon>
        <taxon>Coniochaetaceae</taxon>
        <taxon>Coniochaeta</taxon>
    </lineage>
</organism>
<keyword evidence="6" id="KW-1185">Reference proteome</keyword>
<proteinExistence type="inferred from homology"/>
<evidence type="ECO:0000313" key="6">
    <source>
        <dbReference type="Proteomes" id="UP000182658"/>
    </source>
</evidence>
<dbReference type="InterPro" id="IPR036514">
    <property type="entry name" value="SGNH_hydro_sf"/>
</dbReference>
<reference evidence="5 6" key="1">
    <citation type="submission" date="2016-10" db="EMBL/GenBank/DDBJ databases">
        <title>Draft genome sequence of Coniochaeta ligniaria NRRL30616, a lignocellulolytic fungus for bioabatement of inhibitors in plant biomass hydrolysates.</title>
        <authorList>
            <consortium name="DOE Joint Genome Institute"/>
            <person name="Jimenez D.J."/>
            <person name="Hector R.E."/>
            <person name="Riley R."/>
            <person name="Sun H."/>
            <person name="Grigoriev I.V."/>
            <person name="Van Elsas J.D."/>
            <person name="Nichols N.N."/>
        </authorList>
    </citation>
    <scope>NUCLEOTIDE SEQUENCE [LARGE SCALE GENOMIC DNA]</scope>
    <source>
        <strain evidence="5 6">NRRL 30616</strain>
    </source>
</reference>
<dbReference type="PROSITE" id="PS51257">
    <property type="entry name" value="PROKAR_LIPOPROTEIN"/>
    <property type="match status" value="1"/>
</dbReference>
<dbReference type="AlphaFoldDB" id="A0A1J7ID84"/>
<feature type="chain" id="PRO_5012182182" evidence="3">
    <location>
        <begin position="16"/>
        <end position="275"/>
    </location>
</feature>
<keyword evidence="2 5" id="KW-0378">Hydrolase</keyword>
<sequence>MRLSILLPFAGPALAVSCKNHTLWLCGDSTMAPGGGHNHTEGWGQYLQYSLDPHIRVNNSAYAGRSARTFTREGRFQAIFDKLTPGDWVVIQFGHNDGGIPATDTKYRVDCPGMGTETCPVTYDNQTEIVQTYVTYLKNASSTFLSKGARVLITSPTPTNPFESGTYSFNPTVYAYYSWYIAQSLGGPAAGIYYVSHGAYAAQAVRLLGQASADANYPMDNTHLSPYYADVFARAFVLGLKCGTAPVQGYVVNATSRIEGDVLGTCLPANATLPI</sequence>
<dbReference type="PANTHER" id="PTHR43695">
    <property type="entry name" value="PUTATIVE (AFU_ORTHOLOGUE AFUA_2G17250)-RELATED"/>
    <property type="match status" value="1"/>
</dbReference>
<accession>A0A1J7ID84</accession>
<feature type="domain" description="SGNH hydrolase-type esterase" evidence="4">
    <location>
        <begin position="27"/>
        <end position="204"/>
    </location>
</feature>
<evidence type="ECO:0000313" key="5">
    <source>
        <dbReference type="EMBL" id="OIW25373.1"/>
    </source>
</evidence>
<dbReference type="GO" id="GO:0016787">
    <property type="term" value="F:hydrolase activity"/>
    <property type="evidence" value="ECO:0007669"/>
    <property type="project" value="UniProtKB-KW"/>
</dbReference>
<dbReference type="InterPro" id="IPR037459">
    <property type="entry name" value="RhgT-like"/>
</dbReference>
<dbReference type="STRING" id="1408157.A0A1J7ID84"/>
<evidence type="ECO:0000256" key="3">
    <source>
        <dbReference type="SAM" id="SignalP"/>
    </source>
</evidence>
<dbReference type="PANTHER" id="PTHR43695:SF1">
    <property type="entry name" value="RHAMNOGALACTURONAN ACETYLESTERASE"/>
    <property type="match status" value="1"/>
</dbReference>
<dbReference type="Gene3D" id="3.40.50.1110">
    <property type="entry name" value="SGNH hydrolase"/>
    <property type="match status" value="1"/>
</dbReference>
<evidence type="ECO:0000256" key="2">
    <source>
        <dbReference type="ARBA" id="ARBA00022801"/>
    </source>
</evidence>
<dbReference type="OrthoDB" id="2141316at2759"/>
<dbReference type="EMBL" id="KV875102">
    <property type="protein sequence ID" value="OIW25373.1"/>
    <property type="molecule type" value="Genomic_DNA"/>
</dbReference>
<protein>
    <submittedName>
        <fullName evidence="5">GDSL-like Lipase/Acylhydrolase</fullName>
    </submittedName>
</protein>
<dbReference type="SUPFAM" id="SSF52266">
    <property type="entry name" value="SGNH hydrolase"/>
    <property type="match status" value="1"/>
</dbReference>
<keyword evidence="3" id="KW-0732">Signal</keyword>
<dbReference type="Pfam" id="PF13472">
    <property type="entry name" value="Lipase_GDSL_2"/>
    <property type="match status" value="1"/>
</dbReference>